<feature type="region of interest" description="Disordered" evidence="11">
    <location>
        <begin position="400"/>
        <end position="455"/>
    </location>
</feature>
<evidence type="ECO:0000313" key="14">
    <source>
        <dbReference type="Proteomes" id="UP000287651"/>
    </source>
</evidence>
<evidence type="ECO:0000256" key="1">
    <source>
        <dbReference type="ARBA" id="ARBA00004123"/>
    </source>
</evidence>
<evidence type="ECO:0000256" key="4">
    <source>
        <dbReference type="ARBA" id="ARBA00023015"/>
    </source>
</evidence>
<dbReference type="InterPro" id="IPR036388">
    <property type="entry name" value="WH-like_DNA-bd_sf"/>
</dbReference>
<evidence type="ECO:0000256" key="7">
    <source>
        <dbReference type="ARBA" id="ARBA00023163"/>
    </source>
</evidence>
<dbReference type="AlphaFoldDB" id="A0A427AU54"/>
<evidence type="ECO:0000256" key="10">
    <source>
        <dbReference type="SAM" id="Coils"/>
    </source>
</evidence>
<comment type="caution">
    <text evidence="13">The sequence shown here is derived from an EMBL/GenBank/DDBJ whole genome shotgun (WGS) entry which is preliminary data.</text>
</comment>
<dbReference type="SUPFAM" id="SSF46785">
    <property type="entry name" value="Winged helix' DNA-binding domain"/>
    <property type="match status" value="1"/>
</dbReference>
<dbReference type="Gene3D" id="1.10.10.10">
    <property type="entry name" value="Winged helix-like DNA-binding domain superfamily/Winged helix DNA-binding domain"/>
    <property type="match status" value="1"/>
</dbReference>
<keyword evidence="4" id="KW-0805">Transcription regulation</keyword>
<evidence type="ECO:0000259" key="12">
    <source>
        <dbReference type="SMART" id="SM00415"/>
    </source>
</evidence>
<accession>A0A427AU54</accession>
<keyword evidence="6" id="KW-0238">DNA-binding</keyword>
<evidence type="ECO:0000256" key="6">
    <source>
        <dbReference type="ARBA" id="ARBA00023125"/>
    </source>
</evidence>
<dbReference type="GO" id="GO:0006357">
    <property type="term" value="P:regulation of transcription by RNA polymerase II"/>
    <property type="evidence" value="ECO:0007669"/>
    <property type="project" value="TreeGrafter"/>
</dbReference>
<protein>
    <recommendedName>
        <fullName evidence="12">HSF-type DNA-binding domain-containing protein</fullName>
    </recommendedName>
</protein>
<dbReference type="GO" id="GO:0003700">
    <property type="term" value="F:DNA-binding transcription factor activity"/>
    <property type="evidence" value="ECO:0007669"/>
    <property type="project" value="InterPro"/>
</dbReference>
<dbReference type="Pfam" id="PF00447">
    <property type="entry name" value="HSF_DNA-bind"/>
    <property type="match status" value="1"/>
</dbReference>
<keyword evidence="7" id="KW-0804">Transcription</keyword>
<dbReference type="GO" id="GO:0005634">
    <property type="term" value="C:nucleus"/>
    <property type="evidence" value="ECO:0007669"/>
    <property type="project" value="UniProtKB-SubCell"/>
</dbReference>
<organism evidence="13 14">
    <name type="scientific">Ensete ventricosum</name>
    <name type="common">Abyssinian banana</name>
    <name type="synonym">Musa ensete</name>
    <dbReference type="NCBI Taxonomy" id="4639"/>
    <lineage>
        <taxon>Eukaryota</taxon>
        <taxon>Viridiplantae</taxon>
        <taxon>Streptophyta</taxon>
        <taxon>Embryophyta</taxon>
        <taxon>Tracheophyta</taxon>
        <taxon>Spermatophyta</taxon>
        <taxon>Magnoliopsida</taxon>
        <taxon>Liliopsida</taxon>
        <taxon>Zingiberales</taxon>
        <taxon>Musaceae</taxon>
        <taxon>Ensete</taxon>
    </lineage>
</organism>
<feature type="compositionally biased region" description="Basic and acidic residues" evidence="11">
    <location>
        <begin position="493"/>
        <end position="514"/>
    </location>
</feature>
<evidence type="ECO:0000313" key="13">
    <source>
        <dbReference type="EMBL" id="RRT79751.1"/>
    </source>
</evidence>
<dbReference type="PANTHER" id="PTHR10015">
    <property type="entry name" value="HEAT SHOCK TRANSCRIPTION FACTOR"/>
    <property type="match status" value="1"/>
</dbReference>
<comment type="subunit">
    <text evidence="2">Homotrimer.</text>
</comment>
<evidence type="ECO:0000256" key="5">
    <source>
        <dbReference type="ARBA" id="ARBA00023016"/>
    </source>
</evidence>
<dbReference type="Proteomes" id="UP000287651">
    <property type="component" value="Unassembled WGS sequence"/>
</dbReference>
<name>A0A427AU54_ENSVE</name>
<keyword evidence="10" id="KW-0175">Coiled coil</keyword>
<sequence>MDGGGGGGPAPFLLKTYDMVDDASTDDIVSWSSTNASFVVWNAPDFAARLLPTYFKHNNFSSFIRQLNTYVRTQSPSSFPCFVRFVDPVRGSLMSNPNLGVIFELLVSKIDSERWEFANEDFVKGQKRLLGNIHRRKPIHSHSHPPGGGLADSERAALEEEIDQLNKEKTGLKDCLLKFKQQQSGTKIQIEDLNRRLADMEQRQLKMVAFVQRAMQNPQLMETLVKMAAASSVDFSYIHKKRRLPLDVDYCQETSENSFCDDHSSTTKPENGRMLDLDFCDKLKLELRSAIPDDNLAMVRTQSSYEDNGSSQPKQTDCSQEPMECPPLVHETLQLCDTEAPACPTKNDLFIGEIDEGDGLFPCHLSLTLASSMMQIDSSKCPGKNQDLVDRSSVSIKDLRPANATDLKASNPERDDDLTLPVGNDRSTIGNSADAKAVSSWEAPPTRNEAPAIPAGGVNDVFWQQFLTERPGSSDTEEASSCRRPNPCDEQGEERMEGSHNRGTSKKDMEQLKL</sequence>
<dbReference type="PRINTS" id="PR00056">
    <property type="entry name" value="HSFDOMAIN"/>
</dbReference>
<feature type="region of interest" description="Disordered" evidence="11">
    <location>
        <begin position="302"/>
        <end position="323"/>
    </location>
</feature>
<proteinExistence type="inferred from homology"/>
<dbReference type="EMBL" id="AMZH03001321">
    <property type="protein sequence ID" value="RRT79751.1"/>
    <property type="molecule type" value="Genomic_DNA"/>
</dbReference>
<dbReference type="InterPro" id="IPR000232">
    <property type="entry name" value="HSF_DNA-bd"/>
</dbReference>
<dbReference type="GO" id="GO:0034605">
    <property type="term" value="P:cellular response to heat"/>
    <property type="evidence" value="ECO:0007669"/>
    <property type="project" value="TreeGrafter"/>
</dbReference>
<dbReference type="FunFam" id="1.10.10.10:FF:000037">
    <property type="entry name" value="Heat stress transcription factor B-4"/>
    <property type="match status" value="1"/>
</dbReference>
<evidence type="ECO:0000256" key="11">
    <source>
        <dbReference type="SAM" id="MobiDB-lite"/>
    </source>
</evidence>
<keyword evidence="5" id="KW-0346">Stress response</keyword>
<keyword evidence="3" id="KW-0597">Phosphoprotein</keyword>
<evidence type="ECO:0000256" key="2">
    <source>
        <dbReference type="ARBA" id="ARBA00011233"/>
    </source>
</evidence>
<evidence type="ECO:0000256" key="3">
    <source>
        <dbReference type="ARBA" id="ARBA00022553"/>
    </source>
</evidence>
<keyword evidence="8" id="KW-0539">Nucleus</keyword>
<feature type="coiled-coil region" evidence="10">
    <location>
        <begin position="148"/>
        <end position="203"/>
    </location>
</feature>
<evidence type="ECO:0000256" key="9">
    <source>
        <dbReference type="RuleBase" id="RU004020"/>
    </source>
</evidence>
<dbReference type="SMART" id="SM00415">
    <property type="entry name" value="HSF"/>
    <property type="match status" value="1"/>
</dbReference>
<dbReference type="PANTHER" id="PTHR10015:SF461">
    <property type="entry name" value="HEAT STRESS TRANSCRIPTION FACTOR A-5"/>
    <property type="match status" value="1"/>
</dbReference>
<feature type="compositionally biased region" description="Polar residues" evidence="11">
    <location>
        <begin position="302"/>
        <end position="319"/>
    </location>
</feature>
<dbReference type="GO" id="GO:0000978">
    <property type="term" value="F:RNA polymerase II cis-regulatory region sequence-specific DNA binding"/>
    <property type="evidence" value="ECO:0007669"/>
    <property type="project" value="TreeGrafter"/>
</dbReference>
<dbReference type="InterPro" id="IPR036390">
    <property type="entry name" value="WH_DNA-bd_sf"/>
</dbReference>
<reference evidence="13 14" key="1">
    <citation type="journal article" date="2014" name="Agronomy (Basel)">
        <title>A Draft Genome Sequence for Ensete ventricosum, the Drought-Tolerant Tree Against Hunger.</title>
        <authorList>
            <person name="Harrison J."/>
            <person name="Moore K.A."/>
            <person name="Paszkiewicz K."/>
            <person name="Jones T."/>
            <person name="Grant M."/>
            <person name="Ambacheew D."/>
            <person name="Muzemil S."/>
            <person name="Studholme D.J."/>
        </authorList>
    </citation>
    <scope>NUCLEOTIDE SEQUENCE [LARGE SCALE GENOMIC DNA]</scope>
</reference>
<evidence type="ECO:0000256" key="8">
    <source>
        <dbReference type="ARBA" id="ARBA00023242"/>
    </source>
</evidence>
<comment type="subcellular location">
    <subcellularLocation>
        <location evidence="1">Nucleus</location>
    </subcellularLocation>
</comment>
<comment type="similarity">
    <text evidence="9">Belongs to the HSF family.</text>
</comment>
<gene>
    <name evidence="13" type="ORF">B296_00014218</name>
</gene>
<feature type="region of interest" description="Disordered" evidence="11">
    <location>
        <begin position="467"/>
        <end position="514"/>
    </location>
</feature>
<feature type="domain" description="HSF-type DNA-binding" evidence="12">
    <location>
        <begin position="8"/>
        <end position="136"/>
    </location>
</feature>